<evidence type="ECO:0000313" key="2">
    <source>
        <dbReference type="Proteomes" id="UP000070260"/>
    </source>
</evidence>
<dbReference type="PATRIC" id="fig|1502.177.peg.3367"/>
<dbReference type="AlphaFoldDB" id="A0A140GRB7"/>
<organism evidence="1 2">
    <name type="scientific">Clostridium perfringens</name>
    <dbReference type="NCBI Taxonomy" id="1502"/>
    <lineage>
        <taxon>Bacteria</taxon>
        <taxon>Bacillati</taxon>
        <taxon>Bacillota</taxon>
        <taxon>Clostridia</taxon>
        <taxon>Eubacteriales</taxon>
        <taxon>Clostridiaceae</taxon>
        <taxon>Clostridium</taxon>
    </lineage>
</organism>
<accession>A0A140GRB7</accession>
<dbReference type="EMBL" id="CP013615">
    <property type="protein sequence ID" value="AMN31076.1"/>
    <property type="molecule type" value="Genomic_DNA"/>
</dbReference>
<keyword evidence="1" id="KW-0614">Plasmid</keyword>
<evidence type="ECO:0000313" key="1">
    <source>
        <dbReference type="EMBL" id="AMN31076.1"/>
    </source>
</evidence>
<reference evidence="1 2" key="1">
    <citation type="journal article" date="2016" name="PLoS ONE">
        <title>Plasmid Characterization and Chromosome Analysis of Two netF+ Clostridium perfringens Isolates Associated with Foal and Canine Necrotizing Enteritis.</title>
        <authorList>
            <person name="Mehdizadeh Gohari I."/>
            <person name="Kropinski A.M."/>
            <person name="Weese S.J."/>
            <person name="Parreira V.R."/>
            <person name="Whitehead A.E."/>
            <person name="Boerlin P."/>
            <person name="Prescott J.F."/>
        </authorList>
    </citation>
    <scope>NUCLEOTIDE SEQUENCE [LARGE SCALE GENOMIC DNA]</scope>
    <source>
        <strain evidence="1 2">JP838</strain>
        <plasmid evidence="2">Plasmid pJFP838A</plasmid>
    </source>
</reference>
<protein>
    <submittedName>
        <fullName evidence="1">Uncharacterized protein</fullName>
    </submittedName>
</protein>
<dbReference type="RefSeq" id="WP_061429679.1">
    <property type="nucleotide sequence ID" value="NZ_CATNZX010000001.1"/>
</dbReference>
<dbReference type="Proteomes" id="UP000070260">
    <property type="component" value="Plasmid pJFP838A"/>
</dbReference>
<dbReference type="OrthoDB" id="9999276at2"/>
<sequence length="125" mass="14366">MQRNLLITLDKLKKSSTFKKEKSINLSMSMYELGVIITGLKISNAIDNVLCKKLDNEKKILIKRLSELREISILNKDKTINLNLNINEITMIIVGLKISKVFDDVIDEELEIKYNRGKKNKANIC</sequence>
<name>A0A140GRB7_CLOPF</name>
<proteinExistence type="predicted"/>
<geneLocation type="plasmid" evidence="1 2">
    <name>pJFP838A</name>
</geneLocation>
<gene>
    <name evidence="1" type="ORF">JFP838_pA0160</name>
</gene>